<accession>A0A250VSP8</accession>
<dbReference type="EMBL" id="BDQI01000032">
    <property type="protein sequence ID" value="GAX57119.1"/>
    <property type="molecule type" value="Genomic_DNA"/>
</dbReference>
<evidence type="ECO:0000313" key="4">
    <source>
        <dbReference type="Proteomes" id="UP000217446"/>
    </source>
</evidence>
<evidence type="ECO:0000259" key="2">
    <source>
        <dbReference type="Pfam" id="PF13546"/>
    </source>
</evidence>
<sequence length="133" mass="14917">MPDGLAGESGSHWVVERSPAWIMHARRHARDCEWLIQPAESLVTWAAITRTRRLTAFPRKRSGRATPTAEPIAPAWSGNGRERQPRYRHKPISLSALAMSHGRRAFTEVTWREGSRGPMWHCECGRPGSGPAV</sequence>
<dbReference type="AlphaFoldDB" id="A0A250VSP8"/>
<organism evidence="3 4">
    <name type="scientific">Streptomyces olivochromogenes</name>
    <dbReference type="NCBI Taxonomy" id="1963"/>
    <lineage>
        <taxon>Bacteria</taxon>
        <taxon>Bacillati</taxon>
        <taxon>Actinomycetota</taxon>
        <taxon>Actinomycetes</taxon>
        <taxon>Kitasatosporales</taxon>
        <taxon>Streptomycetaceae</taxon>
        <taxon>Streptomyces</taxon>
    </lineage>
</organism>
<protein>
    <submittedName>
        <fullName evidence="3">Transposase</fullName>
    </submittedName>
</protein>
<feature type="region of interest" description="Disordered" evidence="1">
    <location>
        <begin position="58"/>
        <end position="86"/>
    </location>
</feature>
<reference evidence="4" key="1">
    <citation type="submission" date="2017-05" db="EMBL/GenBank/DDBJ databases">
        <title>Streptomyces olivochromogenes NBRC 3561 whole genome shotgun sequence.</title>
        <authorList>
            <person name="Dohra H."/>
            <person name="Kodani S."/>
        </authorList>
    </citation>
    <scope>NUCLEOTIDE SEQUENCE [LARGE SCALE GENOMIC DNA]</scope>
    <source>
        <strain evidence="4">NBRC 3561</strain>
    </source>
</reference>
<proteinExistence type="predicted"/>
<evidence type="ECO:0000256" key="1">
    <source>
        <dbReference type="SAM" id="MobiDB-lite"/>
    </source>
</evidence>
<evidence type="ECO:0000313" key="3">
    <source>
        <dbReference type="EMBL" id="GAX57119.1"/>
    </source>
</evidence>
<comment type="caution">
    <text evidence="3">The sequence shown here is derived from an EMBL/GenBank/DDBJ whole genome shotgun (WGS) entry which is preliminary data.</text>
</comment>
<gene>
    <name evidence="3" type="ORF">SO3561_08689</name>
</gene>
<dbReference type="Pfam" id="PF13546">
    <property type="entry name" value="DDE_5"/>
    <property type="match status" value="1"/>
</dbReference>
<feature type="domain" description="Transposase IS701-like DDE" evidence="2">
    <location>
        <begin position="65"/>
        <end position="118"/>
    </location>
</feature>
<name>A0A250VSP8_STROL</name>
<dbReference type="Proteomes" id="UP000217446">
    <property type="component" value="Unassembled WGS sequence"/>
</dbReference>
<dbReference type="InterPro" id="IPR038721">
    <property type="entry name" value="IS701-like_DDE_dom"/>
</dbReference>
<keyword evidence="4" id="KW-1185">Reference proteome</keyword>